<accession>A0A1M4MXS7</accession>
<sequence length="43" mass="4410">MGFKAFHSAAATLAGIETAHMIRKGQIAANGSTAFQTFAELAA</sequence>
<keyword evidence="2" id="KW-1185">Reference proteome</keyword>
<organism evidence="1 2">
    <name type="scientific">Donghicola eburneus</name>
    <dbReference type="NCBI Taxonomy" id="393278"/>
    <lineage>
        <taxon>Bacteria</taxon>
        <taxon>Pseudomonadati</taxon>
        <taxon>Pseudomonadota</taxon>
        <taxon>Alphaproteobacteria</taxon>
        <taxon>Rhodobacterales</taxon>
        <taxon>Roseobacteraceae</taxon>
        <taxon>Donghicola</taxon>
    </lineage>
</organism>
<evidence type="ECO:0000313" key="2">
    <source>
        <dbReference type="Proteomes" id="UP000184085"/>
    </source>
</evidence>
<gene>
    <name evidence="1" type="ORF">KARMA_0701</name>
</gene>
<dbReference type="AlphaFoldDB" id="A0A1M4MXS7"/>
<dbReference type="EMBL" id="FMJB01000025">
    <property type="protein sequence ID" value="SCM66524.1"/>
    <property type="molecule type" value="Genomic_DNA"/>
</dbReference>
<name>A0A1M4MXS7_9RHOB</name>
<proteinExistence type="predicted"/>
<protein>
    <submittedName>
        <fullName evidence="1">Transposase</fullName>
    </submittedName>
</protein>
<reference evidence="2" key="1">
    <citation type="submission" date="2016-09" db="EMBL/GenBank/DDBJ databases">
        <authorList>
            <person name="Wibberg D."/>
        </authorList>
    </citation>
    <scope>NUCLEOTIDE SEQUENCE [LARGE SCALE GENOMIC DNA]</scope>
</reference>
<evidence type="ECO:0000313" key="1">
    <source>
        <dbReference type="EMBL" id="SCM66524.1"/>
    </source>
</evidence>
<dbReference type="Proteomes" id="UP000184085">
    <property type="component" value="Unassembled WGS sequence"/>
</dbReference>